<dbReference type="EMBL" id="FNEE01000019">
    <property type="protein sequence ID" value="SDK71874.1"/>
    <property type="molecule type" value="Genomic_DNA"/>
</dbReference>
<organism evidence="1 2">
    <name type="scientific">Mesorhizobium muleiense</name>
    <dbReference type="NCBI Taxonomy" id="1004279"/>
    <lineage>
        <taxon>Bacteria</taxon>
        <taxon>Pseudomonadati</taxon>
        <taxon>Pseudomonadota</taxon>
        <taxon>Alphaproteobacteria</taxon>
        <taxon>Hyphomicrobiales</taxon>
        <taxon>Phyllobacteriaceae</taxon>
        <taxon>Mesorhizobium</taxon>
    </lineage>
</organism>
<sequence length="190" mass="20605">MPTAFFITHPEVSVDPATPVPAWRLSDRGVTRMRAFAGCAVLSGLTSIWSSSEAKAIEAAGLLAAGFGLPVQVDEHLGENDRSATGFLPPVDFERVADAFFANPHESVCGWERALDAQDRVARAVFRILATHHDGDIAFVSHGGVGTLLLCKLLNAPVSRSRDQPFQGHFFAFCLPGCKIIHEWQPIAER</sequence>
<keyword evidence="2" id="KW-1185">Reference proteome</keyword>
<dbReference type="Gene3D" id="3.40.50.1240">
    <property type="entry name" value="Phosphoglycerate mutase-like"/>
    <property type="match status" value="1"/>
</dbReference>
<dbReference type="CDD" id="cd07067">
    <property type="entry name" value="HP_PGM_like"/>
    <property type="match status" value="1"/>
</dbReference>
<accession>A0A1G9E6X9</accession>
<dbReference type="Proteomes" id="UP000198894">
    <property type="component" value="Unassembled WGS sequence"/>
</dbReference>
<reference evidence="2" key="1">
    <citation type="submission" date="2016-10" db="EMBL/GenBank/DDBJ databases">
        <authorList>
            <person name="Varghese N."/>
            <person name="Submissions S."/>
        </authorList>
    </citation>
    <scope>NUCLEOTIDE SEQUENCE [LARGE SCALE GENOMIC DNA]</scope>
    <source>
        <strain evidence="2">CGMCC 1.11022</strain>
    </source>
</reference>
<name>A0A1G9E6X9_9HYPH</name>
<protein>
    <submittedName>
        <fullName evidence="1">Broad specificity phosphatase PhoE</fullName>
    </submittedName>
</protein>
<dbReference type="RefSeq" id="WP_091598202.1">
    <property type="nucleotide sequence ID" value="NZ_FNEE01000019.1"/>
</dbReference>
<dbReference type="SUPFAM" id="SSF53254">
    <property type="entry name" value="Phosphoglycerate mutase-like"/>
    <property type="match status" value="1"/>
</dbReference>
<dbReference type="Pfam" id="PF00300">
    <property type="entry name" value="His_Phos_1"/>
    <property type="match status" value="1"/>
</dbReference>
<evidence type="ECO:0000313" key="2">
    <source>
        <dbReference type="Proteomes" id="UP000198894"/>
    </source>
</evidence>
<dbReference type="InterPro" id="IPR029033">
    <property type="entry name" value="His_PPase_superfam"/>
</dbReference>
<dbReference type="AlphaFoldDB" id="A0A1G9E6X9"/>
<proteinExistence type="predicted"/>
<gene>
    <name evidence="1" type="ORF">SAMN05428953_11979</name>
</gene>
<dbReference type="InterPro" id="IPR013078">
    <property type="entry name" value="His_Pase_superF_clade-1"/>
</dbReference>
<evidence type="ECO:0000313" key="1">
    <source>
        <dbReference type="EMBL" id="SDK71874.1"/>
    </source>
</evidence>